<name>A0A7K3MCR7_9ACTN</name>
<dbReference type="Proteomes" id="UP000460435">
    <property type="component" value="Unassembled WGS sequence"/>
</dbReference>
<evidence type="ECO:0000313" key="2">
    <source>
        <dbReference type="Proteomes" id="UP000460435"/>
    </source>
</evidence>
<sequence>MKGTELLNVRTRETTPRLGHLLNQPTAGHGIGRLAPPASSGTTFLLLLDEGFTR</sequence>
<organism evidence="1 2">
    <name type="scientific">Phytoactinopolyspora mesophila</name>
    <dbReference type="NCBI Taxonomy" id="2650750"/>
    <lineage>
        <taxon>Bacteria</taxon>
        <taxon>Bacillati</taxon>
        <taxon>Actinomycetota</taxon>
        <taxon>Actinomycetes</taxon>
        <taxon>Jiangellales</taxon>
        <taxon>Jiangellaceae</taxon>
        <taxon>Phytoactinopolyspora</taxon>
    </lineage>
</organism>
<evidence type="ECO:0000313" key="1">
    <source>
        <dbReference type="EMBL" id="NDL61115.1"/>
    </source>
</evidence>
<comment type="caution">
    <text evidence="1">The sequence shown here is derived from an EMBL/GenBank/DDBJ whole genome shotgun (WGS) entry which is preliminary data.</text>
</comment>
<keyword evidence="2" id="KW-1185">Reference proteome</keyword>
<dbReference type="EMBL" id="WLZY01000020">
    <property type="protein sequence ID" value="NDL61115.1"/>
    <property type="molecule type" value="Genomic_DNA"/>
</dbReference>
<dbReference type="AlphaFoldDB" id="A0A7K3MCR7"/>
<dbReference type="RefSeq" id="WP_162453836.1">
    <property type="nucleotide sequence ID" value="NZ_WLZY01000020.1"/>
</dbReference>
<protein>
    <submittedName>
        <fullName evidence="1">Uncharacterized protein</fullName>
    </submittedName>
</protein>
<gene>
    <name evidence="1" type="ORF">F7O44_29015</name>
</gene>
<proteinExistence type="predicted"/>
<accession>A0A7K3MCR7</accession>
<reference evidence="1 2" key="1">
    <citation type="submission" date="2019-11" db="EMBL/GenBank/DDBJ databases">
        <authorList>
            <person name="Li X.-J."/>
            <person name="Feng X.-M."/>
        </authorList>
    </citation>
    <scope>NUCLEOTIDE SEQUENCE [LARGE SCALE GENOMIC DNA]</scope>
    <source>
        <strain evidence="1 2">XMNu-373</strain>
    </source>
</reference>